<dbReference type="EMBL" id="CT573326">
    <property type="protein sequence ID" value="CAK17266.1"/>
    <property type="molecule type" value="Genomic_DNA"/>
</dbReference>
<dbReference type="STRING" id="384676.PSEEN4587"/>
<gene>
    <name evidence="1" type="ordered locus">PSEEN4587</name>
</gene>
<dbReference type="AlphaFoldDB" id="Q1I519"/>
<reference evidence="1 2" key="1">
    <citation type="journal article" date="2006" name="Nat. Biotechnol.">
        <title>Complete genome sequence of the entomopathogenic and metabolically versatile soil bacterium Pseudomonas entomophila.</title>
        <authorList>
            <person name="Vodovar N."/>
            <person name="Vallenet D."/>
            <person name="Cruveiller S."/>
            <person name="Rouy Z."/>
            <person name="Barbe V."/>
            <person name="Acosta C."/>
            <person name="Cattolico L."/>
            <person name="Jubin C."/>
            <person name="Lajus A."/>
            <person name="Segurens B."/>
            <person name="Vacherie B."/>
            <person name="Wincker P."/>
            <person name="Weissenbach J."/>
            <person name="Lemaitre B."/>
            <person name="Medigue C."/>
            <person name="Boccard F."/>
        </authorList>
    </citation>
    <scope>NUCLEOTIDE SEQUENCE [LARGE SCALE GENOMIC DNA]</scope>
    <source>
        <strain evidence="1 2">L48</strain>
    </source>
</reference>
<accession>Q1I519</accession>
<evidence type="ECO:0000313" key="1">
    <source>
        <dbReference type="EMBL" id="CAK17266.1"/>
    </source>
</evidence>
<protein>
    <submittedName>
        <fullName evidence="1">Uncharacterized protein</fullName>
    </submittedName>
</protein>
<evidence type="ECO:0000313" key="2">
    <source>
        <dbReference type="Proteomes" id="UP000000658"/>
    </source>
</evidence>
<organism evidence="1 2">
    <name type="scientific">Pseudomonas entomophila (strain L48)</name>
    <dbReference type="NCBI Taxonomy" id="384676"/>
    <lineage>
        <taxon>Bacteria</taxon>
        <taxon>Pseudomonadati</taxon>
        <taxon>Pseudomonadota</taxon>
        <taxon>Gammaproteobacteria</taxon>
        <taxon>Pseudomonadales</taxon>
        <taxon>Pseudomonadaceae</taxon>
        <taxon>Pseudomonas</taxon>
    </lineage>
</organism>
<proteinExistence type="predicted"/>
<sequence>MTRTRLNCNWVLARLDKYYRIRSVEKEDECILLL</sequence>
<dbReference type="KEGG" id="pen:PSEEN4587"/>
<dbReference type="HOGENOM" id="CLU_3375333_0_0_6"/>
<name>Q1I519_PSEE4</name>
<dbReference type="Proteomes" id="UP000000658">
    <property type="component" value="Chromosome"/>
</dbReference>